<keyword evidence="9" id="KW-0492">Microsome</keyword>
<comment type="cofactor">
    <cofactor evidence="1">
        <name>heme</name>
        <dbReference type="ChEBI" id="CHEBI:30413"/>
    </cofactor>
</comment>
<evidence type="ECO:0000313" key="15">
    <source>
        <dbReference type="Proteomes" id="UP000324832"/>
    </source>
</evidence>
<accession>A0A5E4QT76</accession>
<reference evidence="14 15" key="1">
    <citation type="submission" date="2017-07" db="EMBL/GenBank/DDBJ databases">
        <authorList>
            <person name="Talla V."/>
            <person name="Backstrom N."/>
        </authorList>
    </citation>
    <scope>NUCLEOTIDE SEQUENCE [LARGE SCALE GENOMIC DNA]</scope>
</reference>
<gene>
    <name evidence="14" type="ORF">LSINAPIS_LOCUS11074</name>
</gene>
<keyword evidence="10" id="KW-0560">Oxidoreductase</keyword>
<dbReference type="Proteomes" id="UP000324832">
    <property type="component" value="Unassembled WGS sequence"/>
</dbReference>
<dbReference type="Pfam" id="PF00067">
    <property type="entry name" value="p450"/>
    <property type="match status" value="1"/>
</dbReference>
<keyword evidence="15" id="KW-1185">Reference proteome</keyword>
<evidence type="ECO:0000256" key="5">
    <source>
        <dbReference type="ARBA" id="ARBA00010617"/>
    </source>
</evidence>
<keyword evidence="11" id="KW-0408">Iron</keyword>
<evidence type="ECO:0000256" key="11">
    <source>
        <dbReference type="ARBA" id="ARBA00023004"/>
    </source>
</evidence>
<dbReference type="Gene3D" id="1.10.630.10">
    <property type="entry name" value="Cytochrome P450"/>
    <property type="match status" value="1"/>
</dbReference>
<dbReference type="InterPro" id="IPR036396">
    <property type="entry name" value="Cyt_P450_sf"/>
</dbReference>
<evidence type="ECO:0000256" key="12">
    <source>
        <dbReference type="ARBA" id="ARBA00023033"/>
    </source>
</evidence>
<evidence type="ECO:0000256" key="9">
    <source>
        <dbReference type="ARBA" id="ARBA00022848"/>
    </source>
</evidence>
<dbReference type="SUPFAM" id="SSF48264">
    <property type="entry name" value="Cytochrome P450"/>
    <property type="match status" value="1"/>
</dbReference>
<keyword evidence="7" id="KW-0479">Metal-binding</keyword>
<dbReference type="InterPro" id="IPR001128">
    <property type="entry name" value="Cyt_P450"/>
</dbReference>
<protein>
    <submittedName>
        <fullName evidence="14">Uncharacterized protein</fullName>
    </submittedName>
</protein>
<dbReference type="GO" id="GO:0005789">
    <property type="term" value="C:endoplasmic reticulum membrane"/>
    <property type="evidence" value="ECO:0007669"/>
    <property type="project" value="UniProtKB-SubCell"/>
</dbReference>
<comment type="subcellular location">
    <subcellularLocation>
        <location evidence="4">Endoplasmic reticulum membrane</location>
        <topology evidence="4">Peripheral membrane protein</topology>
    </subcellularLocation>
    <subcellularLocation>
        <location evidence="3">Microsome membrane</location>
        <topology evidence="3">Peripheral membrane protein</topology>
    </subcellularLocation>
</comment>
<keyword evidence="12" id="KW-0503">Monooxygenase</keyword>
<dbReference type="GO" id="GO:0020037">
    <property type="term" value="F:heme binding"/>
    <property type="evidence" value="ECO:0007669"/>
    <property type="project" value="InterPro"/>
</dbReference>
<evidence type="ECO:0000256" key="8">
    <source>
        <dbReference type="ARBA" id="ARBA00022824"/>
    </source>
</evidence>
<dbReference type="GO" id="GO:0004497">
    <property type="term" value="F:monooxygenase activity"/>
    <property type="evidence" value="ECO:0007669"/>
    <property type="project" value="UniProtKB-KW"/>
</dbReference>
<evidence type="ECO:0000256" key="13">
    <source>
        <dbReference type="ARBA" id="ARBA00023136"/>
    </source>
</evidence>
<evidence type="ECO:0000256" key="10">
    <source>
        <dbReference type="ARBA" id="ARBA00023002"/>
    </source>
</evidence>
<organism evidence="14 15">
    <name type="scientific">Leptidea sinapis</name>
    <dbReference type="NCBI Taxonomy" id="189913"/>
    <lineage>
        <taxon>Eukaryota</taxon>
        <taxon>Metazoa</taxon>
        <taxon>Ecdysozoa</taxon>
        <taxon>Arthropoda</taxon>
        <taxon>Hexapoda</taxon>
        <taxon>Insecta</taxon>
        <taxon>Pterygota</taxon>
        <taxon>Neoptera</taxon>
        <taxon>Endopterygota</taxon>
        <taxon>Lepidoptera</taxon>
        <taxon>Glossata</taxon>
        <taxon>Ditrysia</taxon>
        <taxon>Papilionoidea</taxon>
        <taxon>Pieridae</taxon>
        <taxon>Dismorphiinae</taxon>
        <taxon>Leptidea</taxon>
    </lineage>
</organism>
<evidence type="ECO:0000256" key="3">
    <source>
        <dbReference type="ARBA" id="ARBA00004174"/>
    </source>
</evidence>
<dbReference type="GO" id="GO:0016705">
    <property type="term" value="F:oxidoreductase activity, acting on paired donors, with incorporation or reduction of molecular oxygen"/>
    <property type="evidence" value="ECO:0007669"/>
    <property type="project" value="InterPro"/>
</dbReference>
<dbReference type="GO" id="GO:0005506">
    <property type="term" value="F:iron ion binding"/>
    <property type="evidence" value="ECO:0007669"/>
    <property type="project" value="InterPro"/>
</dbReference>
<evidence type="ECO:0000313" key="14">
    <source>
        <dbReference type="EMBL" id="VVD00444.1"/>
    </source>
</evidence>
<keyword evidence="13" id="KW-0472">Membrane</keyword>
<evidence type="ECO:0000256" key="1">
    <source>
        <dbReference type="ARBA" id="ARBA00001971"/>
    </source>
</evidence>
<dbReference type="InterPro" id="IPR050196">
    <property type="entry name" value="Cytochrome_P450_Monoox"/>
</dbReference>
<evidence type="ECO:0000256" key="4">
    <source>
        <dbReference type="ARBA" id="ARBA00004406"/>
    </source>
</evidence>
<evidence type="ECO:0000256" key="2">
    <source>
        <dbReference type="ARBA" id="ARBA00003690"/>
    </source>
</evidence>
<proteinExistence type="inferred from homology"/>
<comment type="similarity">
    <text evidence="5">Belongs to the cytochrome P450 family.</text>
</comment>
<keyword evidence="6" id="KW-0349">Heme</keyword>
<dbReference type="PANTHER" id="PTHR24291:SF189">
    <property type="entry name" value="CYTOCHROME P450 4C3-RELATED"/>
    <property type="match status" value="1"/>
</dbReference>
<name>A0A5E4QT76_9NEOP</name>
<dbReference type="AlphaFoldDB" id="A0A5E4QT76"/>
<comment type="function">
    <text evidence="2">May be involved in the metabolism of insect hormones and in the breakdown of synthetic insecticides.</text>
</comment>
<keyword evidence="8" id="KW-0256">Endoplasmic reticulum</keyword>
<dbReference type="EMBL" id="FZQP02004709">
    <property type="protein sequence ID" value="VVD00444.1"/>
    <property type="molecule type" value="Genomic_DNA"/>
</dbReference>
<evidence type="ECO:0000256" key="7">
    <source>
        <dbReference type="ARBA" id="ARBA00022723"/>
    </source>
</evidence>
<dbReference type="PANTHER" id="PTHR24291">
    <property type="entry name" value="CYTOCHROME P450 FAMILY 4"/>
    <property type="match status" value="1"/>
</dbReference>
<evidence type="ECO:0000256" key="6">
    <source>
        <dbReference type="ARBA" id="ARBA00022617"/>
    </source>
</evidence>
<sequence length="149" mass="17235">MKKVARHTDIDQKSSTSHTEVLQLYVGGDLHNPSGLLVSCAINKNDMIEIHLLSDYTDTHQKYCKEQAIRVYDALARHWPFSSGLKWQKRRKILTPAFHFGVLKSFARVFKESSRMMVHELIQQLQNEQNVLNVMPFISDFTLSTICDQ</sequence>